<sequence>MSGLAHRRAARSPDAHRLLIRAIGEYLPDATFAATQSIPWASATFTGARHRLDLVLPSIEAATAFAAKAAELDLPLRGHIVADLVATAGADGCLTVEALTIEDA</sequence>
<organism evidence="1 2">
    <name type="scientific">Sphingomonas jatrophae</name>
    <dbReference type="NCBI Taxonomy" id="1166337"/>
    <lineage>
        <taxon>Bacteria</taxon>
        <taxon>Pseudomonadati</taxon>
        <taxon>Pseudomonadota</taxon>
        <taxon>Alphaproteobacteria</taxon>
        <taxon>Sphingomonadales</taxon>
        <taxon>Sphingomonadaceae</taxon>
        <taxon>Sphingomonas</taxon>
    </lineage>
</organism>
<dbReference type="AlphaFoldDB" id="A0A1I6K7M5"/>
<dbReference type="Proteomes" id="UP000198824">
    <property type="component" value="Unassembled WGS sequence"/>
</dbReference>
<reference evidence="1 2" key="1">
    <citation type="submission" date="2016-10" db="EMBL/GenBank/DDBJ databases">
        <authorList>
            <person name="de Groot N.N."/>
        </authorList>
    </citation>
    <scope>NUCLEOTIDE SEQUENCE [LARGE SCALE GENOMIC DNA]</scope>
    <source>
        <strain evidence="1 2">S5-249</strain>
    </source>
</reference>
<evidence type="ECO:0000313" key="1">
    <source>
        <dbReference type="EMBL" id="SFR87154.1"/>
    </source>
</evidence>
<accession>A0A1I6K7M5</accession>
<keyword evidence="2" id="KW-1185">Reference proteome</keyword>
<dbReference type="EMBL" id="FOZG01000001">
    <property type="protein sequence ID" value="SFR87154.1"/>
    <property type="molecule type" value="Genomic_DNA"/>
</dbReference>
<evidence type="ECO:0000313" key="2">
    <source>
        <dbReference type="Proteomes" id="UP000198824"/>
    </source>
</evidence>
<protein>
    <submittedName>
        <fullName evidence="1">Uncharacterized protein</fullName>
    </submittedName>
</protein>
<proteinExistence type="predicted"/>
<name>A0A1I6K7M5_9SPHN</name>
<gene>
    <name evidence="1" type="ORF">SAMN05192580_1410</name>
</gene>
<dbReference type="RefSeq" id="WP_242653345.1">
    <property type="nucleotide sequence ID" value="NZ_FOZG01000001.1"/>
</dbReference>
<dbReference type="STRING" id="1166337.SAMN05192580_1410"/>